<dbReference type="Proteomes" id="UP000807115">
    <property type="component" value="Chromosome 1"/>
</dbReference>
<accession>A0A921V008</accession>
<organism evidence="2 3">
    <name type="scientific">Sorghum bicolor</name>
    <name type="common">Sorghum</name>
    <name type="synonym">Sorghum vulgare</name>
    <dbReference type="NCBI Taxonomy" id="4558"/>
    <lineage>
        <taxon>Eukaryota</taxon>
        <taxon>Viridiplantae</taxon>
        <taxon>Streptophyta</taxon>
        <taxon>Embryophyta</taxon>
        <taxon>Tracheophyta</taxon>
        <taxon>Spermatophyta</taxon>
        <taxon>Magnoliopsida</taxon>
        <taxon>Liliopsida</taxon>
        <taxon>Poales</taxon>
        <taxon>Poaceae</taxon>
        <taxon>PACMAD clade</taxon>
        <taxon>Panicoideae</taxon>
        <taxon>Andropogonodae</taxon>
        <taxon>Andropogoneae</taxon>
        <taxon>Sorghinae</taxon>
        <taxon>Sorghum</taxon>
    </lineage>
</organism>
<sequence length="115" mass="12257">MAARSGRFGRGDGVSPEERPPYLAMLVDPPLPLLALTRQGFRPRPRLAIAPSTKFLLGSTPPTPAGAAAAHSCRRSQMRGRKKGTDLSPSCVSRVRAYINSAPFPPANYITGSRG</sequence>
<gene>
    <name evidence="2" type="ORF">BDA96_01G308700</name>
</gene>
<feature type="region of interest" description="Disordered" evidence="1">
    <location>
        <begin position="1"/>
        <end position="21"/>
    </location>
</feature>
<dbReference type="EMBL" id="CM027680">
    <property type="protein sequence ID" value="KAG0550078.1"/>
    <property type="molecule type" value="Genomic_DNA"/>
</dbReference>
<evidence type="ECO:0000313" key="3">
    <source>
        <dbReference type="Proteomes" id="UP000807115"/>
    </source>
</evidence>
<dbReference type="AlphaFoldDB" id="A0A921V008"/>
<reference evidence="2" key="1">
    <citation type="journal article" date="2019" name="BMC Genomics">
        <title>A new reference genome for Sorghum bicolor reveals high levels of sequence similarity between sweet and grain genotypes: implications for the genetics of sugar metabolism.</title>
        <authorList>
            <person name="Cooper E.A."/>
            <person name="Brenton Z.W."/>
            <person name="Flinn B.S."/>
            <person name="Jenkins J."/>
            <person name="Shu S."/>
            <person name="Flowers D."/>
            <person name="Luo F."/>
            <person name="Wang Y."/>
            <person name="Xia P."/>
            <person name="Barry K."/>
            <person name="Daum C."/>
            <person name="Lipzen A."/>
            <person name="Yoshinaga Y."/>
            <person name="Schmutz J."/>
            <person name="Saski C."/>
            <person name="Vermerris W."/>
            <person name="Kresovich S."/>
        </authorList>
    </citation>
    <scope>NUCLEOTIDE SEQUENCE</scope>
</reference>
<name>A0A921V008_SORBI</name>
<feature type="compositionally biased region" description="Basic residues" evidence="1">
    <location>
        <begin position="72"/>
        <end position="82"/>
    </location>
</feature>
<feature type="region of interest" description="Disordered" evidence="1">
    <location>
        <begin position="53"/>
        <end position="88"/>
    </location>
</feature>
<proteinExistence type="predicted"/>
<evidence type="ECO:0000256" key="1">
    <source>
        <dbReference type="SAM" id="MobiDB-lite"/>
    </source>
</evidence>
<evidence type="ECO:0000313" key="2">
    <source>
        <dbReference type="EMBL" id="KAG0550078.1"/>
    </source>
</evidence>
<reference evidence="2" key="2">
    <citation type="submission" date="2020-10" db="EMBL/GenBank/DDBJ databases">
        <authorList>
            <person name="Cooper E.A."/>
            <person name="Brenton Z.W."/>
            <person name="Flinn B.S."/>
            <person name="Jenkins J."/>
            <person name="Shu S."/>
            <person name="Flowers D."/>
            <person name="Luo F."/>
            <person name="Wang Y."/>
            <person name="Xia P."/>
            <person name="Barry K."/>
            <person name="Daum C."/>
            <person name="Lipzen A."/>
            <person name="Yoshinaga Y."/>
            <person name="Schmutz J."/>
            <person name="Saski C."/>
            <person name="Vermerris W."/>
            <person name="Kresovich S."/>
        </authorList>
    </citation>
    <scope>NUCLEOTIDE SEQUENCE</scope>
</reference>
<comment type="caution">
    <text evidence="2">The sequence shown here is derived from an EMBL/GenBank/DDBJ whole genome shotgun (WGS) entry which is preliminary data.</text>
</comment>
<protein>
    <submittedName>
        <fullName evidence="2">Uncharacterized protein</fullName>
    </submittedName>
</protein>